<evidence type="ECO:0000256" key="1">
    <source>
        <dbReference type="ARBA" id="ARBA00012513"/>
    </source>
</evidence>
<sequence length="387" mass="43498">MMFPDYDQEVRCCSCLGFLQKPIKSMDSLFASLFARDRQIEDADEESDSENASFSYFPPKDRPICRDVPVKETVRLKLDKDSDGKKTVNEYIRLYTIASGSYGKVVLYENSIDGKPYAIKAFYKSRLSKVRVSPSETAMTDVLREVSIMKTLQHPNIVNLIEVIDDPESDNLYLVLEFVDGKRICDASITTGGIGEYTSRQYLRDIIAGLMYLHAHNIIHGDIKPENLLVTKNGRVKIGDFGVSKAFEGNNDEIARSPGTPVFTAPECCTGSKYHGKAADTWALGVTLYCMIVGFCPFISDCLQDVYNKIVYSPLDIPKQLDPNLKDLLKRLLCKDPKQRISLEMVANHPWVVMEEGRIIPFSCKCQNENAAEESTSQAEKHSLLPT</sequence>
<comment type="function">
    <text evidence="11">Activates SnRK1.1/KIN10 and SnRK1.2/KIN11 by phosphorylation of their activation-loop 'Thr-198' and 'Thr-176', respectively. Required for the regulation by SnRK1 kinases of the transcription of a large set of genes, the modification the activity of metabolic enzymes, and the control of various nutrient-responsive cellular developmental processes.</text>
</comment>
<evidence type="ECO:0000256" key="8">
    <source>
        <dbReference type="ARBA" id="ARBA00022840"/>
    </source>
</evidence>
<comment type="catalytic activity">
    <reaction evidence="10">
        <text>L-seryl-[protein] + ATP = O-phospho-L-seryl-[protein] + ADP + H(+)</text>
        <dbReference type="Rhea" id="RHEA:17989"/>
        <dbReference type="Rhea" id="RHEA-COMP:9863"/>
        <dbReference type="Rhea" id="RHEA-COMP:11604"/>
        <dbReference type="ChEBI" id="CHEBI:15378"/>
        <dbReference type="ChEBI" id="CHEBI:29999"/>
        <dbReference type="ChEBI" id="CHEBI:30616"/>
        <dbReference type="ChEBI" id="CHEBI:83421"/>
        <dbReference type="ChEBI" id="CHEBI:456216"/>
        <dbReference type="EC" id="2.7.11.1"/>
    </reaction>
</comment>
<evidence type="ECO:0000313" key="14">
    <source>
        <dbReference type="EMBL" id="KMZ63290.1"/>
    </source>
</evidence>
<evidence type="ECO:0000256" key="12">
    <source>
        <dbReference type="ARBA" id="ARBA00066296"/>
    </source>
</evidence>
<feature type="domain" description="Protein kinase" evidence="13">
    <location>
        <begin position="91"/>
        <end position="352"/>
    </location>
</feature>
<dbReference type="GO" id="GO:0005737">
    <property type="term" value="C:cytoplasm"/>
    <property type="evidence" value="ECO:0000318"/>
    <property type="project" value="GO_Central"/>
</dbReference>
<dbReference type="InterPro" id="IPR008271">
    <property type="entry name" value="Ser/Thr_kinase_AS"/>
</dbReference>
<dbReference type="InterPro" id="IPR000719">
    <property type="entry name" value="Prot_kinase_dom"/>
</dbReference>
<dbReference type="Gene3D" id="1.10.510.10">
    <property type="entry name" value="Transferase(Phosphotransferase) domain 1"/>
    <property type="match status" value="1"/>
</dbReference>
<keyword evidence="2" id="KW-0723">Serine/threonine-protein kinase</keyword>
<keyword evidence="8" id="KW-0067">ATP-binding</keyword>
<keyword evidence="6" id="KW-0547">Nucleotide-binding</keyword>
<dbReference type="PROSITE" id="PS50011">
    <property type="entry name" value="PROTEIN_KINASE_DOM"/>
    <property type="match status" value="1"/>
</dbReference>
<evidence type="ECO:0000256" key="6">
    <source>
        <dbReference type="ARBA" id="ARBA00022741"/>
    </source>
</evidence>
<organism evidence="14 15">
    <name type="scientific">Zostera marina</name>
    <name type="common">Eelgrass</name>
    <dbReference type="NCBI Taxonomy" id="29655"/>
    <lineage>
        <taxon>Eukaryota</taxon>
        <taxon>Viridiplantae</taxon>
        <taxon>Streptophyta</taxon>
        <taxon>Embryophyta</taxon>
        <taxon>Tracheophyta</taxon>
        <taxon>Spermatophyta</taxon>
        <taxon>Magnoliopsida</taxon>
        <taxon>Liliopsida</taxon>
        <taxon>Zosteraceae</taxon>
        <taxon>Zostera</taxon>
    </lineage>
</organism>
<comment type="catalytic activity">
    <reaction evidence="9">
        <text>L-threonyl-[protein] + ATP = O-phospho-L-threonyl-[protein] + ADP + H(+)</text>
        <dbReference type="Rhea" id="RHEA:46608"/>
        <dbReference type="Rhea" id="RHEA-COMP:11060"/>
        <dbReference type="Rhea" id="RHEA-COMP:11605"/>
        <dbReference type="ChEBI" id="CHEBI:15378"/>
        <dbReference type="ChEBI" id="CHEBI:30013"/>
        <dbReference type="ChEBI" id="CHEBI:30616"/>
        <dbReference type="ChEBI" id="CHEBI:61977"/>
        <dbReference type="ChEBI" id="CHEBI:456216"/>
        <dbReference type="EC" id="2.7.11.1"/>
    </reaction>
</comment>
<dbReference type="SUPFAM" id="SSF56112">
    <property type="entry name" value="Protein kinase-like (PK-like)"/>
    <property type="match status" value="1"/>
</dbReference>
<dbReference type="FunFam" id="1.10.510.10:FF:000747">
    <property type="entry name" value="Serine/threonine-protein kinase GRIK2"/>
    <property type="match status" value="1"/>
</dbReference>
<evidence type="ECO:0000259" key="13">
    <source>
        <dbReference type="PROSITE" id="PS50011"/>
    </source>
</evidence>
<reference evidence="15" key="1">
    <citation type="journal article" date="2016" name="Nature">
        <title>The genome of the seagrass Zostera marina reveals angiosperm adaptation to the sea.</title>
        <authorList>
            <person name="Olsen J.L."/>
            <person name="Rouze P."/>
            <person name="Verhelst B."/>
            <person name="Lin Y.-C."/>
            <person name="Bayer T."/>
            <person name="Collen J."/>
            <person name="Dattolo E."/>
            <person name="De Paoli E."/>
            <person name="Dittami S."/>
            <person name="Maumus F."/>
            <person name="Michel G."/>
            <person name="Kersting A."/>
            <person name="Lauritano C."/>
            <person name="Lohaus R."/>
            <person name="Toepel M."/>
            <person name="Tonon T."/>
            <person name="Vanneste K."/>
            <person name="Amirebrahimi M."/>
            <person name="Brakel J."/>
            <person name="Bostroem C."/>
            <person name="Chovatia M."/>
            <person name="Grimwood J."/>
            <person name="Jenkins J.W."/>
            <person name="Jueterbock A."/>
            <person name="Mraz A."/>
            <person name="Stam W.T."/>
            <person name="Tice H."/>
            <person name="Bornberg-Bauer E."/>
            <person name="Green P.J."/>
            <person name="Pearson G.A."/>
            <person name="Procaccini G."/>
            <person name="Duarte C.M."/>
            <person name="Schmutz J."/>
            <person name="Reusch T.B.H."/>
            <person name="Van de Peer Y."/>
        </authorList>
    </citation>
    <scope>NUCLEOTIDE SEQUENCE [LARGE SCALE GENOMIC DNA]</scope>
    <source>
        <strain evidence="15">cv. Finnish</strain>
    </source>
</reference>
<evidence type="ECO:0000256" key="2">
    <source>
        <dbReference type="ARBA" id="ARBA00022527"/>
    </source>
</evidence>
<evidence type="ECO:0000256" key="3">
    <source>
        <dbReference type="ARBA" id="ARBA00022553"/>
    </source>
</evidence>
<evidence type="ECO:0000256" key="7">
    <source>
        <dbReference type="ARBA" id="ARBA00022777"/>
    </source>
</evidence>
<dbReference type="FunFam" id="3.30.200.20:FF:000206">
    <property type="entry name" value="Serine/threonine-protein kinase Ssp1"/>
    <property type="match status" value="1"/>
</dbReference>
<evidence type="ECO:0000256" key="11">
    <source>
        <dbReference type="ARBA" id="ARBA00054601"/>
    </source>
</evidence>
<evidence type="ECO:0000256" key="4">
    <source>
        <dbReference type="ARBA" id="ARBA00022581"/>
    </source>
</evidence>
<dbReference type="PANTHER" id="PTHR24346:SF39">
    <property type="entry name" value="SERINE_THREONINE-PROTEIN KINASE GRIK1-RELATED"/>
    <property type="match status" value="1"/>
</dbReference>
<dbReference type="GO" id="GO:0009615">
    <property type="term" value="P:response to virus"/>
    <property type="evidence" value="ECO:0007669"/>
    <property type="project" value="UniProtKB-ARBA"/>
</dbReference>
<dbReference type="Pfam" id="PF00069">
    <property type="entry name" value="Pkinase"/>
    <property type="match status" value="1"/>
</dbReference>
<dbReference type="InterPro" id="IPR011009">
    <property type="entry name" value="Kinase-like_dom_sf"/>
</dbReference>
<dbReference type="OrthoDB" id="68483at2759"/>
<dbReference type="EMBL" id="LFYR01001258">
    <property type="protein sequence ID" value="KMZ63290.1"/>
    <property type="molecule type" value="Genomic_DNA"/>
</dbReference>
<evidence type="ECO:0000256" key="10">
    <source>
        <dbReference type="ARBA" id="ARBA00048679"/>
    </source>
</evidence>
<name>A0A0K9P521_ZOSMR</name>
<dbReference type="STRING" id="29655.A0A0K9P521"/>
<keyword evidence="7 14" id="KW-0418">Kinase</keyword>
<accession>A0A0K9P521</accession>
<keyword evidence="5" id="KW-0808">Transferase</keyword>
<dbReference type="Proteomes" id="UP000036987">
    <property type="component" value="Unassembled WGS sequence"/>
</dbReference>
<evidence type="ECO:0000313" key="15">
    <source>
        <dbReference type="Proteomes" id="UP000036987"/>
    </source>
</evidence>
<dbReference type="CDD" id="cd14008">
    <property type="entry name" value="STKc_LKB1_CaMKK"/>
    <property type="match status" value="1"/>
</dbReference>
<comment type="subunit">
    <text evidence="12">Associates with the SNF1-related protein kinase (SnRK) complex. Interacts with AL1, a geminivirus (TGMV) protein essential for viral replication.</text>
</comment>
<comment type="caution">
    <text evidence="14">The sequence shown here is derived from an EMBL/GenBank/DDBJ whole genome shotgun (WGS) entry which is preliminary data.</text>
</comment>
<gene>
    <name evidence="14" type="ORF">ZOSMA_41G01340</name>
</gene>
<evidence type="ECO:0000256" key="9">
    <source>
        <dbReference type="ARBA" id="ARBA00047899"/>
    </source>
</evidence>
<dbReference type="EC" id="2.7.11.1" evidence="1"/>
<keyword evidence="3" id="KW-0597">Phosphoprotein</keyword>
<dbReference type="PROSITE" id="PS00108">
    <property type="entry name" value="PROTEIN_KINASE_ST"/>
    <property type="match status" value="1"/>
</dbReference>
<dbReference type="GO" id="GO:0004674">
    <property type="term" value="F:protein serine/threonine kinase activity"/>
    <property type="evidence" value="ECO:0000318"/>
    <property type="project" value="GO_Central"/>
</dbReference>
<proteinExistence type="predicted"/>
<keyword evidence="15" id="KW-1185">Reference proteome</keyword>
<dbReference type="OMA" id="KHLIERM"/>
<evidence type="ECO:0000256" key="5">
    <source>
        <dbReference type="ARBA" id="ARBA00022679"/>
    </source>
</evidence>
<dbReference type="GO" id="GO:0005524">
    <property type="term" value="F:ATP binding"/>
    <property type="evidence" value="ECO:0007669"/>
    <property type="project" value="UniProtKB-KW"/>
</dbReference>
<dbReference type="PANTHER" id="PTHR24346">
    <property type="entry name" value="MAP/MICROTUBULE AFFINITY-REGULATING KINASE"/>
    <property type="match status" value="1"/>
</dbReference>
<dbReference type="AlphaFoldDB" id="A0A0K9P521"/>
<dbReference type="GO" id="GO:0035556">
    <property type="term" value="P:intracellular signal transduction"/>
    <property type="evidence" value="ECO:0000318"/>
    <property type="project" value="GO_Central"/>
</dbReference>
<protein>
    <recommendedName>
        <fullName evidence="1">non-specific serine/threonine protein kinase</fullName>
        <ecNumber evidence="1">2.7.11.1</ecNumber>
    </recommendedName>
</protein>
<dbReference type="SMART" id="SM00220">
    <property type="entry name" value="S_TKc"/>
    <property type="match status" value="1"/>
</dbReference>
<keyword evidence="4" id="KW-0945">Host-virus interaction</keyword>